<keyword evidence="8" id="KW-1185">Reference proteome</keyword>
<evidence type="ECO:0000256" key="2">
    <source>
        <dbReference type="ARBA" id="ARBA00022737"/>
    </source>
</evidence>
<evidence type="ECO:0000313" key="7">
    <source>
        <dbReference type="EMBL" id="KAK6936528.1"/>
    </source>
</evidence>
<keyword evidence="3" id="KW-0238">DNA-binding</keyword>
<comment type="caution">
    <text evidence="7">The sequence shown here is derived from an EMBL/GenBank/DDBJ whole genome shotgun (WGS) entry which is preliminary data.</text>
</comment>
<dbReference type="SMART" id="SM00717">
    <property type="entry name" value="SANT"/>
    <property type="match status" value="2"/>
</dbReference>
<evidence type="ECO:0000313" key="8">
    <source>
        <dbReference type="Proteomes" id="UP001370490"/>
    </source>
</evidence>
<evidence type="ECO:0000259" key="5">
    <source>
        <dbReference type="PROSITE" id="PS50090"/>
    </source>
</evidence>
<dbReference type="PROSITE" id="PS51294">
    <property type="entry name" value="HTH_MYB"/>
    <property type="match status" value="2"/>
</dbReference>
<gene>
    <name evidence="7" type="ORF">RJ641_033558</name>
</gene>
<keyword evidence="2" id="KW-0677">Repeat</keyword>
<dbReference type="CDD" id="cd00167">
    <property type="entry name" value="SANT"/>
    <property type="match status" value="2"/>
</dbReference>
<evidence type="ECO:0000256" key="4">
    <source>
        <dbReference type="ARBA" id="ARBA00023242"/>
    </source>
</evidence>
<reference evidence="7 8" key="1">
    <citation type="submission" date="2023-12" db="EMBL/GenBank/DDBJ databases">
        <title>A high-quality genome assembly for Dillenia turbinata (Dilleniales).</title>
        <authorList>
            <person name="Chanderbali A."/>
        </authorList>
    </citation>
    <scope>NUCLEOTIDE SEQUENCE [LARGE SCALE GENOMIC DNA]</scope>
    <source>
        <strain evidence="7">LSX21</strain>
        <tissue evidence="7">Leaf</tissue>
    </source>
</reference>
<protein>
    <submittedName>
        <fullName evidence="7">SANT/Myb domain</fullName>
    </submittedName>
</protein>
<organism evidence="7 8">
    <name type="scientific">Dillenia turbinata</name>
    <dbReference type="NCBI Taxonomy" id="194707"/>
    <lineage>
        <taxon>Eukaryota</taxon>
        <taxon>Viridiplantae</taxon>
        <taxon>Streptophyta</taxon>
        <taxon>Embryophyta</taxon>
        <taxon>Tracheophyta</taxon>
        <taxon>Spermatophyta</taxon>
        <taxon>Magnoliopsida</taxon>
        <taxon>eudicotyledons</taxon>
        <taxon>Gunneridae</taxon>
        <taxon>Pentapetalae</taxon>
        <taxon>Dilleniales</taxon>
        <taxon>Dilleniaceae</taxon>
        <taxon>Dillenia</taxon>
    </lineage>
</organism>
<dbReference type="Pfam" id="PF00249">
    <property type="entry name" value="Myb_DNA-binding"/>
    <property type="match status" value="2"/>
</dbReference>
<dbReference type="Gene3D" id="1.10.10.60">
    <property type="entry name" value="Homeodomain-like"/>
    <property type="match status" value="2"/>
</dbReference>
<dbReference type="SUPFAM" id="SSF46689">
    <property type="entry name" value="Homeodomain-like"/>
    <property type="match status" value="1"/>
</dbReference>
<dbReference type="GO" id="GO:0005634">
    <property type="term" value="C:nucleus"/>
    <property type="evidence" value="ECO:0007669"/>
    <property type="project" value="UniProtKB-SubCell"/>
</dbReference>
<keyword evidence="4" id="KW-0539">Nucleus</keyword>
<feature type="domain" description="HTH myb-type" evidence="6">
    <location>
        <begin position="9"/>
        <end position="61"/>
    </location>
</feature>
<dbReference type="FunFam" id="1.10.10.60:FF:000349">
    <property type="entry name" value="Transcription factor MYB39"/>
    <property type="match status" value="1"/>
</dbReference>
<feature type="domain" description="Myb-like" evidence="5">
    <location>
        <begin position="9"/>
        <end position="61"/>
    </location>
</feature>
<dbReference type="EMBL" id="JBAMMX010000007">
    <property type="protein sequence ID" value="KAK6936528.1"/>
    <property type="molecule type" value="Genomic_DNA"/>
</dbReference>
<dbReference type="InterPro" id="IPR009057">
    <property type="entry name" value="Homeodomain-like_sf"/>
</dbReference>
<evidence type="ECO:0000259" key="6">
    <source>
        <dbReference type="PROSITE" id="PS51294"/>
    </source>
</evidence>
<accession>A0AAN8ZJM5</accession>
<proteinExistence type="predicted"/>
<dbReference type="Proteomes" id="UP001370490">
    <property type="component" value="Unassembled WGS sequence"/>
</dbReference>
<feature type="domain" description="Myb-like" evidence="5">
    <location>
        <begin position="62"/>
        <end position="112"/>
    </location>
</feature>
<dbReference type="PANTHER" id="PTHR10641">
    <property type="entry name" value="MYB FAMILY TRANSCRIPTION FACTOR"/>
    <property type="match status" value="1"/>
</dbReference>
<dbReference type="InterPro" id="IPR017930">
    <property type="entry name" value="Myb_dom"/>
</dbReference>
<dbReference type="AlphaFoldDB" id="A0AAN8ZJM5"/>
<dbReference type="InterPro" id="IPR015495">
    <property type="entry name" value="Myb_TF_plants"/>
</dbReference>
<dbReference type="FunFam" id="1.10.10.60:FF:000001">
    <property type="entry name" value="MYB-related transcription factor"/>
    <property type="match status" value="1"/>
</dbReference>
<feature type="domain" description="HTH myb-type" evidence="6">
    <location>
        <begin position="62"/>
        <end position="116"/>
    </location>
</feature>
<dbReference type="GO" id="GO:0003677">
    <property type="term" value="F:DNA binding"/>
    <property type="evidence" value="ECO:0007669"/>
    <property type="project" value="UniProtKB-KW"/>
</dbReference>
<evidence type="ECO:0000256" key="3">
    <source>
        <dbReference type="ARBA" id="ARBA00023125"/>
    </source>
</evidence>
<dbReference type="InterPro" id="IPR001005">
    <property type="entry name" value="SANT/Myb"/>
</dbReference>
<name>A0AAN8ZJM5_9MAGN</name>
<dbReference type="PANTHER" id="PTHR10641:SF1358">
    <property type="entry name" value="MYB TRANSCRIPTION FACTOR"/>
    <property type="match status" value="1"/>
</dbReference>
<comment type="subcellular location">
    <subcellularLocation>
        <location evidence="1">Nucleus</location>
    </subcellularLocation>
</comment>
<evidence type="ECO:0000256" key="1">
    <source>
        <dbReference type="ARBA" id="ARBA00004123"/>
    </source>
</evidence>
<sequence>MARSPSRNEIGRKKGPWTPEEDQKLIDYIQKHGHGSWMALPSHAGLNRCGKSCRLRWNNYLRPDIKRGKFSDDEEQLIINLHSVLGNKWSKIATRLPGRTDNEIKNFWNTHLTKKLLQKGIDPVTHRPRTDYHLEQLLAANLPQLLAAARLSNLISPSFENALSFPSSATQLAKIQLLHTLMRANNLNSNPTLGLQALNLLGSTHNNLNSQPEGLANGIIGSFSPNPPQMNPNFPNIGDPRPPNAYQPTNSQPTLLSNDIISTNAHLLDTSYLINKTSSSLPSLVDLSLPNHSDVHQVIMASKINTSDISNVSSASNAFDALVEFMDDEASNFNWNDVLK</sequence>
<dbReference type="PROSITE" id="PS50090">
    <property type="entry name" value="MYB_LIKE"/>
    <property type="match status" value="2"/>
</dbReference>